<dbReference type="HOGENOM" id="CLU_3235736_0_0_6"/>
<dbReference type="Proteomes" id="UP000000607">
    <property type="component" value="Chromosome"/>
</dbReference>
<dbReference type="EMBL" id="AE016827">
    <property type="protein sequence ID" value="AAU36856.1"/>
    <property type="molecule type" value="Genomic_DNA"/>
</dbReference>
<dbReference type="KEGG" id="msu:MS0249"/>
<gene>
    <name evidence="1" type="ordered locus">MS0249</name>
</gene>
<protein>
    <submittedName>
        <fullName evidence="1">Uncharacterized protein</fullName>
    </submittedName>
</protein>
<evidence type="ECO:0000313" key="2">
    <source>
        <dbReference type="Proteomes" id="UP000000607"/>
    </source>
</evidence>
<keyword evidence="2" id="KW-1185">Reference proteome</keyword>
<sequence>MKDFQKIYGIITKKTFFLSIYTLNIVNYKVAITHNSVEEEKLC</sequence>
<reference evidence="1 2" key="1">
    <citation type="journal article" date="2004" name="Nat. Biotechnol.">
        <title>The genome sequence of the capnophilic rumen bacterium Mannheimia succiniciproducens.</title>
        <authorList>
            <person name="Hong S.H."/>
            <person name="Kim J.S."/>
            <person name="Lee S.Y."/>
            <person name="In Y.H."/>
            <person name="Choi S.S."/>
            <person name="Rih J.-K."/>
            <person name="Kim C.H."/>
            <person name="Jeong H."/>
            <person name="Hur C.G."/>
            <person name="Kim J.J."/>
        </authorList>
    </citation>
    <scope>NUCLEOTIDE SEQUENCE [LARGE SCALE GENOMIC DNA]</scope>
    <source>
        <strain evidence="2">KCTC 0769BP / MBEL55E</strain>
    </source>
</reference>
<accession>Q65W04</accession>
<organism evidence="1 2">
    <name type="scientific">Mannheimia succiniciproducens (strain KCTC 0769BP / MBEL55E)</name>
    <dbReference type="NCBI Taxonomy" id="221988"/>
    <lineage>
        <taxon>Bacteria</taxon>
        <taxon>Pseudomonadati</taxon>
        <taxon>Pseudomonadota</taxon>
        <taxon>Gammaproteobacteria</taxon>
        <taxon>Pasteurellales</taxon>
        <taxon>Pasteurellaceae</taxon>
        <taxon>Basfia</taxon>
    </lineage>
</organism>
<name>Q65W04_MANSM</name>
<proteinExistence type="predicted"/>
<dbReference type="STRING" id="221988.MS0249"/>
<evidence type="ECO:0000313" key="1">
    <source>
        <dbReference type="EMBL" id="AAU36856.1"/>
    </source>
</evidence>
<dbReference type="AlphaFoldDB" id="Q65W04"/>